<dbReference type="PROSITE" id="PS51257">
    <property type="entry name" value="PROKAR_LIPOPROTEIN"/>
    <property type="match status" value="1"/>
</dbReference>
<proteinExistence type="predicted"/>
<feature type="chain" id="PRO_5007281693" description="Lipoprotein" evidence="2">
    <location>
        <begin position="21"/>
        <end position="612"/>
    </location>
</feature>
<evidence type="ECO:0008006" key="5">
    <source>
        <dbReference type="Google" id="ProtNLM"/>
    </source>
</evidence>
<evidence type="ECO:0000256" key="2">
    <source>
        <dbReference type="SAM" id="SignalP"/>
    </source>
</evidence>
<name>A0A128EV94_9GAMM</name>
<keyword evidence="2" id="KW-0732">Signal</keyword>
<feature type="signal peptide" evidence="2">
    <location>
        <begin position="1"/>
        <end position="20"/>
    </location>
</feature>
<evidence type="ECO:0000313" key="4">
    <source>
        <dbReference type="Proteomes" id="UP000071641"/>
    </source>
</evidence>
<dbReference type="AlphaFoldDB" id="A0A128EV94"/>
<dbReference type="EMBL" id="FIZX01000001">
    <property type="protein sequence ID" value="CZF78085.1"/>
    <property type="molecule type" value="Genomic_DNA"/>
</dbReference>
<dbReference type="RefSeq" id="WP_062660963.1">
    <property type="nucleotide sequence ID" value="NZ_FIZX01000001.1"/>
</dbReference>
<reference evidence="4" key="1">
    <citation type="submission" date="2016-02" db="EMBL/GenBank/DDBJ databases">
        <authorList>
            <person name="Rodrigo-Torres Lidia"/>
            <person name="Arahal R.David."/>
        </authorList>
    </citation>
    <scope>NUCLEOTIDE SEQUENCE [LARGE SCALE GENOMIC DNA]</scope>
    <source>
        <strain evidence="4">CECT 9029</strain>
    </source>
</reference>
<organism evidence="3 4">
    <name type="scientific">Grimontia celer</name>
    <dbReference type="NCBI Taxonomy" id="1796497"/>
    <lineage>
        <taxon>Bacteria</taxon>
        <taxon>Pseudomonadati</taxon>
        <taxon>Pseudomonadota</taxon>
        <taxon>Gammaproteobacteria</taxon>
        <taxon>Vibrionales</taxon>
        <taxon>Vibrionaceae</taxon>
        <taxon>Grimontia</taxon>
    </lineage>
</organism>
<accession>A0A128EV94</accession>
<feature type="region of interest" description="Disordered" evidence="1">
    <location>
        <begin position="20"/>
        <end position="42"/>
    </location>
</feature>
<dbReference type="Proteomes" id="UP000071641">
    <property type="component" value="Unassembled WGS sequence"/>
</dbReference>
<gene>
    <name evidence="3" type="ORF">GCE9029_00610</name>
</gene>
<dbReference type="OrthoDB" id="5897571at2"/>
<dbReference type="STRING" id="1796497.GCE9029_00610"/>
<evidence type="ECO:0000256" key="1">
    <source>
        <dbReference type="SAM" id="MobiDB-lite"/>
    </source>
</evidence>
<protein>
    <recommendedName>
        <fullName evidence="5">Lipoprotein</fullName>
    </recommendedName>
</protein>
<sequence length="612" mass="64490">MKLQRTLLATAIAISLAACGSDSSSSSDSGSTTEPTTTSLSGKAADGYLQDALVCLDINLNKACDSDEPSATTDENGAFSLEATKTQIDSAPLLVEVIAGQTIDSDNPGVALNKGYTLTAPAASDFISPITTLIQNEIEKGATLEESVVLVKAQLGTDADITSDYIEGKSSDTQQAEFERLHKVAQVTARVIATKLDELKNDATNNGVSNADLINVINEEVSKVVSDIVNDVSNVVGDFDPDAVANTSKDKVDLSGSNIKDKVDDNNADRNKISASIKQLVETEGLAWFAGNSPEGGTPTLEYGEIEVDGQGNVVETMYKSNDDLSAFVAQVAEQTTLLMLTSAGWQLADGTIVDITSVSDGVDKLVTQSADLSEIVATKKVDVSGFLVKNVMSKTADNGVWSNFIAEDTKFPDGTFAYELSVTPAVAGYFTVYPGTWCGENTVGGMCNSLSLENGNGPSTPLETLDSLVKQAPDGTATNTTLMGGLAIGEYGGGLVTEVLADGTVNYYTWDYAMAFSDVIGTGTWKDTTILGKVVREITAPTEVLNHPDLTWSNFDRAKGNAYLTEVDGYVRLAASTSTEASKEYVLGKESVQMVIESINYQAPAPAPVEN</sequence>
<evidence type="ECO:0000313" key="3">
    <source>
        <dbReference type="EMBL" id="CZF78085.1"/>
    </source>
</evidence>
<keyword evidence="4" id="KW-1185">Reference proteome</keyword>